<dbReference type="GO" id="GO:0006355">
    <property type="term" value="P:regulation of DNA-templated transcription"/>
    <property type="evidence" value="ECO:0007669"/>
    <property type="project" value="InterPro"/>
</dbReference>
<evidence type="ECO:0000256" key="4">
    <source>
        <dbReference type="ARBA" id="ARBA00023015"/>
    </source>
</evidence>
<gene>
    <name evidence="11" type="ordered locus">Bsel_3126</name>
</gene>
<dbReference type="SUPFAM" id="SSF46894">
    <property type="entry name" value="C-terminal effector domain of the bipartite response regulators"/>
    <property type="match status" value="1"/>
</dbReference>
<dbReference type="CDD" id="cd00383">
    <property type="entry name" value="trans_reg_C"/>
    <property type="match status" value="1"/>
</dbReference>
<dbReference type="AlphaFoldDB" id="D6Y0P0"/>
<evidence type="ECO:0000256" key="1">
    <source>
        <dbReference type="ARBA" id="ARBA00004496"/>
    </source>
</evidence>
<dbReference type="PROSITE" id="PS51755">
    <property type="entry name" value="OMPR_PHOB"/>
    <property type="match status" value="1"/>
</dbReference>
<comment type="subcellular location">
    <subcellularLocation>
        <location evidence="1">Cytoplasm</location>
    </subcellularLocation>
</comment>
<feature type="modified residue" description="4-aspartylphosphate" evidence="7">
    <location>
        <position position="52"/>
    </location>
</feature>
<dbReference type="CDD" id="cd17574">
    <property type="entry name" value="REC_OmpR"/>
    <property type="match status" value="1"/>
</dbReference>
<dbReference type="Proteomes" id="UP000000271">
    <property type="component" value="Chromosome"/>
</dbReference>
<dbReference type="Pfam" id="PF00486">
    <property type="entry name" value="Trans_reg_C"/>
    <property type="match status" value="1"/>
</dbReference>
<dbReference type="KEGG" id="bse:Bsel_3126"/>
<dbReference type="GO" id="GO:0032993">
    <property type="term" value="C:protein-DNA complex"/>
    <property type="evidence" value="ECO:0007669"/>
    <property type="project" value="TreeGrafter"/>
</dbReference>
<dbReference type="InterPro" id="IPR036388">
    <property type="entry name" value="WH-like_DNA-bd_sf"/>
</dbReference>
<evidence type="ECO:0000256" key="2">
    <source>
        <dbReference type="ARBA" id="ARBA00022553"/>
    </source>
</evidence>
<protein>
    <submittedName>
        <fullName evidence="11">Two component transcriptional regulator, winged helix family</fullName>
    </submittedName>
</protein>
<evidence type="ECO:0000313" key="12">
    <source>
        <dbReference type="Proteomes" id="UP000000271"/>
    </source>
</evidence>
<dbReference type="GO" id="GO:0005829">
    <property type="term" value="C:cytosol"/>
    <property type="evidence" value="ECO:0007669"/>
    <property type="project" value="TreeGrafter"/>
</dbReference>
<dbReference type="Gene3D" id="1.10.10.10">
    <property type="entry name" value="Winged helix-like DNA-binding domain superfamily/Winged helix DNA-binding domain"/>
    <property type="match status" value="1"/>
</dbReference>
<evidence type="ECO:0000256" key="8">
    <source>
        <dbReference type="PROSITE-ProRule" id="PRU01091"/>
    </source>
</evidence>
<dbReference type="eggNOG" id="COG0745">
    <property type="taxonomic scope" value="Bacteria"/>
</dbReference>
<dbReference type="InterPro" id="IPR011006">
    <property type="entry name" value="CheY-like_superfamily"/>
</dbReference>
<organism evidence="11 12">
    <name type="scientific">Bacillus selenitireducens (strain ATCC 700615 / DSM 15326 / MLS10)</name>
    <dbReference type="NCBI Taxonomy" id="439292"/>
    <lineage>
        <taxon>Bacteria</taxon>
        <taxon>Bacillati</taxon>
        <taxon>Bacillota</taxon>
        <taxon>Bacilli</taxon>
        <taxon>Bacillales</taxon>
        <taxon>Bacillaceae</taxon>
        <taxon>Salisediminibacterium</taxon>
    </lineage>
</organism>
<evidence type="ECO:0000256" key="3">
    <source>
        <dbReference type="ARBA" id="ARBA00023012"/>
    </source>
</evidence>
<name>D6Y0P0_BACIE</name>
<evidence type="ECO:0000256" key="5">
    <source>
        <dbReference type="ARBA" id="ARBA00023125"/>
    </source>
</evidence>
<feature type="domain" description="Response regulatory" evidence="9">
    <location>
        <begin position="3"/>
        <end position="116"/>
    </location>
</feature>
<dbReference type="SUPFAM" id="SSF52172">
    <property type="entry name" value="CheY-like"/>
    <property type="match status" value="1"/>
</dbReference>
<dbReference type="InterPro" id="IPR039420">
    <property type="entry name" value="WalR-like"/>
</dbReference>
<keyword evidence="6" id="KW-0804">Transcription</keyword>
<dbReference type="InterPro" id="IPR001789">
    <property type="entry name" value="Sig_transdc_resp-reg_receiver"/>
</dbReference>
<dbReference type="HOGENOM" id="CLU_000445_30_4_9"/>
<dbReference type="Gene3D" id="6.10.250.690">
    <property type="match status" value="1"/>
</dbReference>
<accession>D6Y0P0</accession>
<dbReference type="GO" id="GO:0000156">
    <property type="term" value="F:phosphorelay response regulator activity"/>
    <property type="evidence" value="ECO:0007669"/>
    <property type="project" value="TreeGrafter"/>
</dbReference>
<keyword evidence="5 8" id="KW-0238">DNA-binding</keyword>
<keyword evidence="3" id="KW-0902">Two-component regulatory system</keyword>
<keyword evidence="4" id="KW-0805">Transcription regulation</keyword>
<evidence type="ECO:0000256" key="7">
    <source>
        <dbReference type="PROSITE-ProRule" id="PRU00169"/>
    </source>
</evidence>
<dbReference type="Pfam" id="PF00072">
    <property type="entry name" value="Response_reg"/>
    <property type="match status" value="1"/>
</dbReference>
<dbReference type="Gene3D" id="3.40.50.2300">
    <property type="match status" value="1"/>
</dbReference>
<dbReference type="FunFam" id="3.40.50.2300:FF:000001">
    <property type="entry name" value="DNA-binding response regulator PhoB"/>
    <property type="match status" value="1"/>
</dbReference>
<evidence type="ECO:0000313" key="11">
    <source>
        <dbReference type="EMBL" id="ADI00608.1"/>
    </source>
</evidence>
<reference evidence="11" key="1">
    <citation type="submission" date="2009-10" db="EMBL/GenBank/DDBJ databases">
        <title>Complete sequence of Bacillus selenitireducens MLS10.</title>
        <authorList>
            <consortium name="US DOE Joint Genome Institute"/>
            <person name="Lucas S."/>
            <person name="Copeland A."/>
            <person name="Lapidus A."/>
            <person name="Glavina del Rio T."/>
            <person name="Dalin E."/>
            <person name="Tice H."/>
            <person name="Bruce D."/>
            <person name="Goodwin L."/>
            <person name="Pitluck S."/>
            <person name="Sims D."/>
            <person name="Brettin T."/>
            <person name="Detter J.C."/>
            <person name="Han C."/>
            <person name="Larimer F."/>
            <person name="Land M."/>
            <person name="Hauser L."/>
            <person name="Kyrpides N."/>
            <person name="Ovchinnikova G."/>
            <person name="Stolz J."/>
        </authorList>
    </citation>
    <scope>NUCLEOTIDE SEQUENCE [LARGE SCALE GENOMIC DNA]</scope>
    <source>
        <strain evidence="11">MLS10</strain>
    </source>
</reference>
<dbReference type="EMBL" id="CP001791">
    <property type="protein sequence ID" value="ADI00608.1"/>
    <property type="molecule type" value="Genomic_DNA"/>
</dbReference>
<evidence type="ECO:0000256" key="6">
    <source>
        <dbReference type="ARBA" id="ARBA00023163"/>
    </source>
</evidence>
<dbReference type="PANTHER" id="PTHR48111">
    <property type="entry name" value="REGULATOR OF RPOS"/>
    <property type="match status" value="1"/>
</dbReference>
<dbReference type="FunFam" id="1.10.10.10:FF:000018">
    <property type="entry name" value="DNA-binding response regulator ResD"/>
    <property type="match status" value="1"/>
</dbReference>
<dbReference type="InterPro" id="IPR016032">
    <property type="entry name" value="Sig_transdc_resp-reg_C-effctor"/>
</dbReference>
<dbReference type="PROSITE" id="PS50110">
    <property type="entry name" value="RESPONSE_REGULATORY"/>
    <property type="match status" value="1"/>
</dbReference>
<dbReference type="SMART" id="SM00448">
    <property type="entry name" value="REC"/>
    <property type="match status" value="1"/>
</dbReference>
<keyword evidence="2 7" id="KW-0597">Phosphoprotein</keyword>
<dbReference type="PANTHER" id="PTHR48111:SF1">
    <property type="entry name" value="TWO-COMPONENT RESPONSE REGULATOR ORR33"/>
    <property type="match status" value="1"/>
</dbReference>
<proteinExistence type="predicted"/>
<sequence length="229" mass="26378">MQTIMIVDDEQGLREMTDLYLKSKGYGTILAEDGERALSLIQDTVPDLILLDIEMPGMDGLEVCREIRSQLSIPVIFLSVRRSTMDKVACFELGADDYMTKPFDFEELEARIKANIRMYAMNPSSEGPKLRYGHLVIDPEACKCEVEGESISLTAKEMKLLLHFAKHPNQVWTHEQLYDRIWNLDATGYVETVKVHISHLRRKIERTPNRPEYIQTVRGFGYRFVPGKH</sequence>
<dbReference type="InterPro" id="IPR001867">
    <property type="entry name" value="OmpR/PhoB-type_DNA-bd"/>
</dbReference>
<feature type="domain" description="OmpR/PhoB-type" evidence="10">
    <location>
        <begin position="127"/>
        <end position="226"/>
    </location>
</feature>
<dbReference type="RefSeq" id="WP_013174012.1">
    <property type="nucleotide sequence ID" value="NC_014219.1"/>
</dbReference>
<dbReference type="GO" id="GO:0000976">
    <property type="term" value="F:transcription cis-regulatory region binding"/>
    <property type="evidence" value="ECO:0007669"/>
    <property type="project" value="TreeGrafter"/>
</dbReference>
<evidence type="ECO:0000259" key="9">
    <source>
        <dbReference type="PROSITE" id="PS50110"/>
    </source>
</evidence>
<dbReference type="SMART" id="SM00862">
    <property type="entry name" value="Trans_reg_C"/>
    <property type="match status" value="1"/>
</dbReference>
<feature type="DNA-binding region" description="OmpR/PhoB-type" evidence="8">
    <location>
        <begin position="127"/>
        <end position="226"/>
    </location>
</feature>
<evidence type="ECO:0000259" key="10">
    <source>
        <dbReference type="PROSITE" id="PS51755"/>
    </source>
</evidence>
<dbReference type="STRING" id="439292.Bsel_3126"/>
<keyword evidence="12" id="KW-1185">Reference proteome</keyword>